<reference evidence="7" key="1">
    <citation type="submission" date="2019-08" db="EMBL/GenBank/DDBJ databases">
        <authorList>
            <person name="Kucharzyk K."/>
            <person name="Murdoch R.W."/>
            <person name="Higgins S."/>
            <person name="Loffler F."/>
        </authorList>
    </citation>
    <scope>NUCLEOTIDE SEQUENCE</scope>
</reference>
<dbReference type="GO" id="GO:0035599">
    <property type="term" value="F:aspartic acid methylthiotransferase activity"/>
    <property type="evidence" value="ECO:0007669"/>
    <property type="project" value="TreeGrafter"/>
</dbReference>
<evidence type="ECO:0000313" key="7">
    <source>
        <dbReference type="EMBL" id="MPN34435.1"/>
    </source>
</evidence>
<dbReference type="InterPro" id="IPR058240">
    <property type="entry name" value="rSAM_sf"/>
</dbReference>
<dbReference type="InterPro" id="IPR012340">
    <property type="entry name" value="NA-bd_OB-fold"/>
</dbReference>
<dbReference type="GO" id="GO:0005829">
    <property type="term" value="C:cytosol"/>
    <property type="evidence" value="ECO:0007669"/>
    <property type="project" value="TreeGrafter"/>
</dbReference>
<keyword evidence="4" id="KW-0408">Iron</keyword>
<keyword evidence="2" id="KW-0949">S-adenosyl-L-methionine</keyword>
<organism evidence="7">
    <name type="scientific">bioreactor metagenome</name>
    <dbReference type="NCBI Taxonomy" id="1076179"/>
    <lineage>
        <taxon>unclassified sequences</taxon>
        <taxon>metagenomes</taxon>
        <taxon>ecological metagenomes</taxon>
    </lineage>
</organism>
<keyword evidence="5" id="KW-0411">Iron-sulfur</keyword>
<dbReference type="EC" id="2.8.4.4" evidence="7"/>
<dbReference type="GO" id="GO:0103039">
    <property type="term" value="F:protein methylthiotransferase activity"/>
    <property type="evidence" value="ECO:0007669"/>
    <property type="project" value="UniProtKB-EC"/>
</dbReference>
<evidence type="ECO:0000256" key="5">
    <source>
        <dbReference type="ARBA" id="ARBA00023014"/>
    </source>
</evidence>
<evidence type="ECO:0000256" key="4">
    <source>
        <dbReference type="ARBA" id="ARBA00023004"/>
    </source>
</evidence>
<proteinExistence type="predicted"/>
<dbReference type="GO" id="GO:0005840">
    <property type="term" value="C:ribosome"/>
    <property type="evidence" value="ECO:0007669"/>
    <property type="project" value="UniProtKB-KW"/>
</dbReference>
<dbReference type="InterPro" id="IPR002792">
    <property type="entry name" value="TRAM_dom"/>
</dbReference>
<dbReference type="PANTHER" id="PTHR43837">
    <property type="entry name" value="RIBOSOMAL PROTEIN S12 METHYLTHIOTRANSFERASE RIMO"/>
    <property type="match status" value="1"/>
</dbReference>
<dbReference type="EMBL" id="VSSQ01087474">
    <property type="protein sequence ID" value="MPN34435.1"/>
    <property type="molecule type" value="Genomic_DNA"/>
</dbReference>
<accession>A0A645H622</accession>
<keyword evidence="7" id="KW-0689">Ribosomal protein</keyword>
<gene>
    <name evidence="7" type="primary">rimO_52</name>
    <name evidence="7" type="ORF">SDC9_181928</name>
</gene>
<evidence type="ECO:0000259" key="6">
    <source>
        <dbReference type="PROSITE" id="PS51918"/>
    </source>
</evidence>
<comment type="caution">
    <text evidence="7">The sequence shown here is derived from an EMBL/GenBank/DDBJ whole genome shotgun (WGS) entry which is preliminary data.</text>
</comment>
<sequence length="192" mass="22405">MAKEEKILHYLDIPIQHCSDRLIKLMNRKGGRQFLLNLFAKIRDRLPDICLRTSLITGFPSETEEEFTELCRFIEEVRFDRMGVFAFSPQEGTPAYTMEGQIEEETKRYRQEILMNLQNRISSQINERQMGKTLTVLCEGTEEGRCYGRSYKDSPDIDPKVYFSSEHPVRPGEFIPVNITGHDDYDLTGIRE</sequence>
<dbReference type="Gene3D" id="3.80.30.20">
    <property type="entry name" value="tm_1862 like domain"/>
    <property type="match status" value="1"/>
</dbReference>
<keyword evidence="7" id="KW-0687">Ribonucleoprotein</keyword>
<dbReference type="PROSITE" id="PS51918">
    <property type="entry name" value="RADICAL_SAM"/>
    <property type="match status" value="1"/>
</dbReference>
<dbReference type="Pfam" id="PF04055">
    <property type="entry name" value="Radical_SAM"/>
    <property type="match status" value="1"/>
</dbReference>
<keyword evidence="1" id="KW-0004">4Fe-4S</keyword>
<name>A0A645H622_9ZZZZ</name>
<dbReference type="SUPFAM" id="SSF102114">
    <property type="entry name" value="Radical SAM enzymes"/>
    <property type="match status" value="1"/>
</dbReference>
<dbReference type="InterPro" id="IPR023404">
    <property type="entry name" value="rSAM_horseshoe"/>
</dbReference>
<evidence type="ECO:0000256" key="3">
    <source>
        <dbReference type="ARBA" id="ARBA00022723"/>
    </source>
</evidence>
<evidence type="ECO:0000256" key="2">
    <source>
        <dbReference type="ARBA" id="ARBA00022691"/>
    </source>
</evidence>
<evidence type="ECO:0000256" key="1">
    <source>
        <dbReference type="ARBA" id="ARBA00022485"/>
    </source>
</evidence>
<dbReference type="PANTHER" id="PTHR43837:SF1">
    <property type="entry name" value="RIBOSOMAL PROTEIN US12 METHYLTHIOTRANSFERASE RIMO"/>
    <property type="match status" value="1"/>
</dbReference>
<dbReference type="Pfam" id="PF18693">
    <property type="entry name" value="TRAM_2"/>
    <property type="match status" value="1"/>
</dbReference>
<dbReference type="InterPro" id="IPR005840">
    <property type="entry name" value="Ribosomal_uS12_MeSTrfase_RimO"/>
</dbReference>
<dbReference type="GO" id="GO:0046872">
    <property type="term" value="F:metal ion binding"/>
    <property type="evidence" value="ECO:0007669"/>
    <property type="project" value="UniProtKB-KW"/>
</dbReference>
<keyword evidence="3" id="KW-0479">Metal-binding</keyword>
<protein>
    <submittedName>
        <fullName evidence="7">Ribosomal protein S12 methylthiotransferase RimO</fullName>
        <ecNumber evidence="7">2.8.4.4</ecNumber>
    </submittedName>
</protein>
<dbReference type="Gene3D" id="2.40.50.140">
    <property type="entry name" value="Nucleic acid-binding proteins"/>
    <property type="match status" value="1"/>
</dbReference>
<dbReference type="GO" id="GO:0051539">
    <property type="term" value="F:4 iron, 4 sulfur cluster binding"/>
    <property type="evidence" value="ECO:0007669"/>
    <property type="project" value="UniProtKB-KW"/>
</dbReference>
<keyword evidence="7" id="KW-0808">Transferase</keyword>
<dbReference type="AlphaFoldDB" id="A0A645H622"/>
<feature type="domain" description="Radical SAM core" evidence="6">
    <location>
        <begin position="1"/>
        <end position="126"/>
    </location>
</feature>
<dbReference type="InterPro" id="IPR007197">
    <property type="entry name" value="rSAM"/>
</dbReference>